<gene>
    <name evidence="1" type="ORF">Desgi_3241</name>
</gene>
<dbReference type="STRING" id="767817.Desgi_3241"/>
<dbReference type="EMBL" id="CP003273">
    <property type="protein sequence ID" value="AGL02590.1"/>
    <property type="molecule type" value="Genomic_DNA"/>
</dbReference>
<accession>R4KPU3</accession>
<reference evidence="1 2" key="1">
    <citation type="submission" date="2012-01" db="EMBL/GenBank/DDBJ databases">
        <title>Complete sequence of Desulfotomaculum gibsoniae DSM 7213.</title>
        <authorList>
            <consortium name="US DOE Joint Genome Institute"/>
            <person name="Lucas S."/>
            <person name="Han J."/>
            <person name="Lapidus A."/>
            <person name="Cheng J.-F."/>
            <person name="Goodwin L."/>
            <person name="Pitluck S."/>
            <person name="Peters L."/>
            <person name="Ovchinnikova G."/>
            <person name="Teshima H."/>
            <person name="Detter J.C."/>
            <person name="Han C."/>
            <person name="Tapia R."/>
            <person name="Land M."/>
            <person name="Hauser L."/>
            <person name="Kyrpides N."/>
            <person name="Ivanova N."/>
            <person name="Pagani I."/>
            <person name="Parshina S."/>
            <person name="Plugge C."/>
            <person name="Muyzer G."/>
            <person name="Kuever J."/>
            <person name="Ivanova A."/>
            <person name="Nazina T."/>
            <person name="Klenk H.-P."/>
            <person name="Brambilla E."/>
            <person name="Spring S."/>
            <person name="Stams A.F."/>
            <person name="Woyke T."/>
        </authorList>
    </citation>
    <scope>NUCLEOTIDE SEQUENCE [LARGE SCALE GENOMIC DNA]</scope>
    <source>
        <strain evidence="1 2">DSM 7213</strain>
    </source>
</reference>
<dbReference type="OrthoDB" id="5624224at2"/>
<sequence>MIYLDVCCLNRPFDNQVQERIRLESEAVLAILSGCERGKWYLVNSEVIEYEVSLTPDLEKREKVIAFTSLAHDKINVDSRVEKRANYLVGLGFKSFDALHLACAESFFVEVLLTTDDKFLNKAIKNKSKLKVRVENPVIWLMEVTQNAGSDDES</sequence>
<dbReference type="SUPFAM" id="SSF88723">
    <property type="entry name" value="PIN domain-like"/>
    <property type="match status" value="1"/>
</dbReference>
<dbReference type="InterPro" id="IPR029060">
    <property type="entry name" value="PIN-like_dom_sf"/>
</dbReference>
<protein>
    <recommendedName>
        <fullName evidence="3">PIN domain-containing protein</fullName>
    </recommendedName>
</protein>
<organism evidence="1 2">
    <name type="scientific">Desulfoscipio gibsoniae DSM 7213</name>
    <dbReference type="NCBI Taxonomy" id="767817"/>
    <lineage>
        <taxon>Bacteria</taxon>
        <taxon>Bacillati</taxon>
        <taxon>Bacillota</taxon>
        <taxon>Clostridia</taxon>
        <taxon>Eubacteriales</taxon>
        <taxon>Desulfallaceae</taxon>
        <taxon>Desulfoscipio</taxon>
    </lineage>
</organism>
<keyword evidence="2" id="KW-1185">Reference proteome</keyword>
<dbReference type="KEGG" id="dgi:Desgi_3241"/>
<evidence type="ECO:0000313" key="2">
    <source>
        <dbReference type="Proteomes" id="UP000013520"/>
    </source>
</evidence>
<proteinExistence type="predicted"/>
<evidence type="ECO:0008006" key="3">
    <source>
        <dbReference type="Google" id="ProtNLM"/>
    </source>
</evidence>
<evidence type="ECO:0000313" key="1">
    <source>
        <dbReference type="EMBL" id="AGL02590.1"/>
    </source>
</evidence>
<dbReference type="AlphaFoldDB" id="R4KPU3"/>
<dbReference type="Proteomes" id="UP000013520">
    <property type="component" value="Chromosome"/>
</dbReference>
<dbReference type="eggNOG" id="COG4113">
    <property type="taxonomic scope" value="Bacteria"/>
</dbReference>
<name>R4KPU3_9FIRM</name>
<dbReference type="RefSeq" id="WP_006524124.1">
    <property type="nucleotide sequence ID" value="NC_021184.1"/>
</dbReference>
<dbReference type="HOGENOM" id="CLU_111934_0_0_9"/>